<comment type="subcellular location">
    <subcellularLocation>
        <location evidence="1 11">Cell outer membrane</location>
        <topology evidence="1 11">Multi-pass membrane protein</topology>
    </subcellularLocation>
</comment>
<keyword evidence="2 11" id="KW-0813">Transport</keyword>
<evidence type="ECO:0000256" key="6">
    <source>
        <dbReference type="ARBA" id="ARBA00023004"/>
    </source>
</evidence>
<protein>
    <submittedName>
        <fullName evidence="16">TonB-dependent receptor</fullName>
    </submittedName>
</protein>
<keyword evidence="8 12" id="KW-0798">TonB box</keyword>
<keyword evidence="9 11" id="KW-0472">Membrane</keyword>
<keyword evidence="17" id="KW-1185">Reference proteome</keyword>
<evidence type="ECO:0000259" key="14">
    <source>
        <dbReference type="Pfam" id="PF00593"/>
    </source>
</evidence>
<keyword evidence="16" id="KW-0675">Receptor</keyword>
<comment type="similarity">
    <text evidence="11 12">Belongs to the TonB-dependent receptor family.</text>
</comment>
<evidence type="ECO:0000259" key="15">
    <source>
        <dbReference type="Pfam" id="PF07715"/>
    </source>
</evidence>
<sequence>MKNRSVPAVAVIASALSFVLPAAAQESGPTEDAAPGVLEEVLVTATRRGETDILATPISITALSGDEVSKYAIRDLNDIAVSVPGLSSGTVSGFKSAQFAMRGVSETTIILYKESPVGVTIDEFVVPHIQTSNLEMFDIEAIEVLRGPQGTLFGKNTTGGVINVRTKRPVLEENSLDLQGQIGDWGTRKANLALNLAAGETLAFRFSGMYLNSDGYYKNGAVWGPIGSPVPINSTFTGQSGQGDGRDLGGDDVFSGRAKMLWSPNDRLNLLFQYEMVRDDGDSPPIVQDSQAGYFVPLWGFPVTGGDPLDRAGNTLRDDLFLKMTEGHRVDIDGFYLNGDYAFNENYTMYFNAGYREQESRLPSSYGGVAGPISIFDATRDDNRDTSQIEVRIGSNLPGRFNFTAGAFYQEDDTEFCVAQVVGFLDGFFLGTPPDFFNTNPRILCNRQDAEAMALFADGTYDLTDRLHITAGLRFTWEDKAWAGRPMRFALDGVPLVDILDEPLDAVDFDRFPEGVVYNDNDWSEPTYRLILGYDFTDEVFGFIGYSRGFKSGGYNDQLGTQLDPITDLAAEPTEPEIADSFEGGIKSTFLQGRANVSFNAFYVEYTDAQRTFNVSFPGGGQETLFFNAAEMTVKGIEAEGAFAVSDNFTLHYNASWMDAKFDKFEADTNFDGVIDINLSGQPVTRAPEWMAGMDGTYIQNLDWGQIEWKLRVSYEDESVQAYSDVDPAFNTLLDERTLVDASITYRDPQDRYYVRLLGQNLTDERYKTGSLSVATLWIMSAYGPPRYYGLEFGARFDW</sequence>
<evidence type="ECO:0000313" key="17">
    <source>
        <dbReference type="Proteomes" id="UP001359886"/>
    </source>
</evidence>
<feature type="chain" id="PRO_5043342553" evidence="13">
    <location>
        <begin position="25"/>
        <end position="799"/>
    </location>
</feature>
<dbReference type="GO" id="GO:0009279">
    <property type="term" value="C:cell outer membrane"/>
    <property type="evidence" value="ECO:0007669"/>
    <property type="project" value="UniProtKB-SubCell"/>
</dbReference>
<feature type="domain" description="TonB-dependent receptor plug" evidence="15">
    <location>
        <begin position="54"/>
        <end position="161"/>
    </location>
</feature>
<evidence type="ECO:0000256" key="2">
    <source>
        <dbReference type="ARBA" id="ARBA00022448"/>
    </source>
</evidence>
<dbReference type="GO" id="GO:0006826">
    <property type="term" value="P:iron ion transport"/>
    <property type="evidence" value="ECO:0007669"/>
    <property type="project" value="UniProtKB-KW"/>
</dbReference>
<evidence type="ECO:0000256" key="13">
    <source>
        <dbReference type="SAM" id="SignalP"/>
    </source>
</evidence>
<dbReference type="InterPro" id="IPR000531">
    <property type="entry name" value="Beta-barrel_TonB"/>
</dbReference>
<dbReference type="AlphaFoldDB" id="A0AAW9RH05"/>
<evidence type="ECO:0000256" key="12">
    <source>
        <dbReference type="RuleBase" id="RU003357"/>
    </source>
</evidence>
<dbReference type="PANTHER" id="PTHR32552:SF81">
    <property type="entry name" value="TONB-DEPENDENT OUTER MEMBRANE RECEPTOR"/>
    <property type="match status" value="1"/>
</dbReference>
<evidence type="ECO:0000313" key="16">
    <source>
        <dbReference type="EMBL" id="MEJ8567348.1"/>
    </source>
</evidence>
<dbReference type="Pfam" id="PF07715">
    <property type="entry name" value="Plug"/>
    <property type="match status" value="1"/>
</dbReference>
<feature type="signal peptide" evidence="13">
    <location>
        <begin position="1"/>
        <end position="24"/>
    </location>
</feature>
<keyword evidence="3 11" id="KW-1134">Transmembrane beta strand</keyword>
<evidence type="ECO:0000256" key="7">
    <source>
        <dbReference type="ARBA" id="ARBA00023065"/>
    </source>
</evidence>
<keyword evidence="7" id="KW-0406">Ion transport</keyword>
<evidence type="ECO:0000256" key="1">
    <source>
        <dbReference type="ARBA" id="ARBA00004571"/>
    </source>
</evidence>
<dbReference type="InterPro" id="IPR039426">
    <property type="entry name" value="TonB-dep_rcpt-like"/>
</dbReference>
<dbReference type="InterPro" id="IPR036942">
    <property type="entry name" value="Beta-barrel_TonB_sf"/>
</dbReference>
<dbReference type="Gene3D" id="2.40.170.20">
    <property type="entry name" value="TonB-dependent receptor, beta-barrel domain"/>
    <property type="match status" value="1"/>
</dbReference>
<evidence type="ECO:0000256" key="5">
    <source>
        <dbReference type="ARBA" id="ARBA00022692"/>
    </source>
</evidence>
<dbReference type="EMBL" id="JAZHOG010000004">
    <property type="protein sequence ID" value="MEJ8567348.1"/>
    <property type="molecule type" value="Genomic_DNA"/>
</dbReference>
<dbReference type="SUPFAM" id="SSF56935">
    <property type="entry name" value="Porins"/>
    <property type="match status" value="1"/>
</dbReference>
<dbReference type="Pfam" id="PF00593">
    <property type="entry name" value="TonB_dep_Rec_b-barrel"/>
    <property type="match status" value="1"/>
</dbReference>
<gene>
    <name evidence="16" type="ORF">V3330_06885</name>
</gene>
<dbReference type="Proteomes" id="UP001359886">
    <property type="component" value="Unassembled WGS sequence"/>
</dbReference>
<dbReference type="PROSITE" id="PS52016">
    <property type="entry name" value="TONB_DEPENDENT_REC_3"/>
    <property type="match status" value="1"/>
</dbReference>
<dbReference type="RefSeq" id="WP_354694673.1">
    <property type="nucleotide sequence ID" value="NZ_JAZHOG010000004.1"/>
</dbReference>
<keyword evidence="5 11" id="KW-0812">Transmembrane</keyword>
<keyword evidence="13" id="KW-0732">Signal</keyword>
<evidence type="ECO:0000256" key="11">
    <source>
        <dbReference type="PROSITE-ProRule" id="PRU01360"/>
    </source>
</evidence>
<evidence type="ECO:0000256" key="3">
    <source>
        <dbReference type="ARBA" id="ARBA00022452"/>
    </source>
</evidence>
<organism evidence="16 17">
    <name type="scientific">Elongatibacter sediminis</name>
    <dbReference type="NCBI Taxonomy" id="3119006"/>
    <lineage>
        <taxon>Bacteria</taxon>
        <taxon>Pseudomonadati</taxon>
        <taxon>Pseudomonadota</taxon>
        <taxon>Gammaproteobacteria</taxon>
        <taxon>Chromatiales</taxon>
        <taxon>Wenzhouxiangellaceae</taxon>
        <taxon>Elongatibacter</taxon>
    </lineage>
</organism>
<evidence type="ECO:0000256" key="10">
    <source>
        <dbReference type="ARBA" id="ARBA00023237"/>
    </source>
</evidence>
<dbReference type="PANTHER" id="PTHR32552">
    <property type="entry name" value="FERRICHROME IRON RECEPTOR-RELATED"/>
    <property type="match status" value="1"/>
</dbReference>
<reference evidence="16 17" key="1">
    <citation type="submission" date="2024-02" db="EMBL/GenBank/DDBJ databases">
        <title>A novel Wenzhouxiangellaceae bacterium, isolated from coastal sediments.</title>
        <authorList>
            <person name="Du Z.-J."/>
            <person name="Ye Y.-Q."/>
            <person name="Zhang X.-Y."/>
        </authorList>
    </citation>
    <scope>NUCLEOTIDE SEQUENCE [LARGE SCALE GENOMIC DNA]</scope>
    <source>
        <strain evidence="16 17">CH-27</strain>
    </source>
</reference>
<accession>A0AAW9RH05</accession>
<keyword evidence="10 11" id="KW-0998">Cell outer membrane</keyword>
<keyword evidence="4" id="KW-0410">Iron transport</keyword>
<proteinExistence type="inferred from homology"/>
<feature type="domain" description="TonB-dependent receptor-like beta-barrel" evidence="14">
    <location>
        <begin position="299"/>
        <end position="761"/>
    </location>
</feature>
<keyword evidence="6" id="KW-0408">Iron</keyword>
<dbReference type="InterPro" id="IPR012910">
    <property type="entry name" value="Plug_dom"/>
</dbReference>
<evidence type="ECO:0000256" key="9">
    <source>
        <dbReference type="ARBA" id="ARBA00023136"/>
    </source>
</evidence>
<name>A0AAW9RH05_9GAMM</name>
<evidence type="ECO:0000256" key="4">
    <source>
        <dbReference type="ARBA" id="ARBA00022496"/>
    </source>
</evidence>
<evidence type="ECO:0000256" key="8">
    <source>
        <dbReference type="ARBA" id="ARBA00023077"/>
    </source>
</evidence>
<comment type="caution">
    <text evidence="16">The sequence shown here is derived from an EMBL/GenBank/DDBJ whole genome shotgun (WGS) entry which is preliminary data.</text>
</comment>